<evidence type="ECO:0000313" key="2">
    <source>
        <dbReference type="EMBL" id="KAF6158627.1"/>
    </source>
</evidence>
<sequence>MPKEARDDVQTFIKTQAQYLKSVRPSTKNTKASERTATYSLPATTVRPVASHSLLSTTTRSVATHSLPATTARPVAARFMPNERYRETRRATHLLPAITTRLGIVIFKQLTGMNVANNESNLYQILSLTPKMVNKNVRSSTVNRAECPAAHHDISLDYGKKVDMMYRFDWMASDRIPEGLNAYPSISETETDRRGDQRNEPSVFGHTPAGESSDVEELHIVTDTPLAVVVPKIRASSKSCQKARVTEERDEEMEGGERRGHEGSVDLLGDEREEEEQSGNSESSTNSVEAAGSVSANEKQDWIDLWLSWSC</sequence>
<dbReference type="AlphaFoldDB" id="A0A7J7MUY7"/>
<accession>A0A7J7MUY7</accession>
<proteinExistence type="predicted"/>
<feature type="region of interest" description="Disordered" evidence="1">
    <location>
        <begin position="188"/>
        <end position="217"/>
    </location>
</feature>
<feature type="compositionally biased region" description="Low complexity" evidence="1">
    <location>
        <begin position="278"/>
        <end position="289"/>
    </location>
</feature>
<keyword evidence="3" id="KW-1185">Reference proteome</keyword>
<name>A0A7J7MUY7_9MAGN</name>
<dbReference type="EMBL" id="JACGCM010001219">
    <property type="protein sequence ID" value="KAF6158627.1"/>
    <property type="molecule type" value="Genomic_DNA"/>
</dbReference>
<evidence type="ECO:0000256" key="1">
    <source>
        <dbReference type="SAM" id="MobiDB-lite"/>
    </source>
</evidence>
<feature type="compositionally biased region" description="Basic and acidic residues" evidence="1">
    <location>
        <begin position="255"/>
        <end position="264"/>
    </location>
</feature>
<feature type="compositionally biased region" description="Basic and acidic residues" evidence="1">
    <location>
        <begin position="190"/>
        <end position="199"/>
    </location>
</feature>
<comment type="caution">
    <text evidence="2">The sequence shown here is derived from an EMBL/GenBank/DDBJ whole genome shotgun (WGS) entry which is preliminary data.</text>
</comment>
<protein>
    <submittedName>
        <fullName evidence="2">Uncharacterized protein</fullName>
    </submittedName>
</protein>
<evidence type="ECO:0000313" key="3">
    <source>
        <dbReference type="Proteomes" id="UP000541444"/>
    </source>
</evidence>
<dbReference type="Proteomes" id="UP000541444">
    <property type="component" value="Unassembled WGS sequence"/>
</dbReference>
<feature type="region of interest" description="Disordered" evidence="1">
    <location>
        <begin position="239"/>
        <end position="297"/>
    </location>
</feature>
<organism evidence="2 3">
    <name type="scientific">Kingdonia uniflora</name>
    <dbReference type="NCBI Taxonomy" id="39325"/>
    <lineage>
        <taxon>Eukaryota</taxon>
        <taxon>Viridiplantae</taxon>
        <taxon>Streptophyta</taxon>
        <taxon>Embryophyta</taxon>
        <taxon>Tracheophyta</taxon>
        <taxon>Spermatophyta</taxon>
        <taxon>Magnoliopsida</taxon>
        <taxon>Ranunculales</taxon>
        <taxon>Circaeasteraceae</taxon>
        <taxon>Kingdonia</taxon>
    </lineage>
</organism>
<gene>
    <name evidence="2" type="ORF">GIB67_040141</name>
</gene>
<reference evidence="2 3" key="1">
    <citation type="journal article" date="2020" name="IScience">
        <title>Genome Sequencing of the Endangered Kingdonia uniflora (Circaeasteraceae, Ranunculales) Reveals Potential Mechanisms of Evolutionary Specialization.</title>
        <authorList>
            <person name="Sun Y."/>
            <person name="Deng T."/>
            <person name="Zhang A."/>
            <person name="Moore M.J."/>
            <person name="Landis J.B."/>
            <person name="Lin N."/>
            <person name="Zhang H."/>
            <person name="Zhang X."/>
            <person name="Huang J."/>
            <person name="Zhang X."/>
            <person name="Sun H."/>
            <person name="Wang H."/>
        </authorList>
    </citation>
    <scope>NUCLEOTIDE SEQUENCE [LARGE SCALE GENOMIC DNA]</scope>
    <source>
        <strain evidence="2">TB1705</strain>
        <tissue evidence="2">Leaf</tissue>
    </source>
</reference>